<dbReference type="RefSeq" id="WP_237852949.1">
    <property type="nucleotide sequence ID" value="NZ_JAKLWS010000005.1"/>
</dbReference>
<dbReference type="InterPro" id="IPR038614">
    <property type="entry name" value="GK_N_sf"/>
</dbReference>
<dbReference type="Gene3D" id="3.40.1480.10">
    <property type="entry name" value="MOFRL domain"/>
    <property type="match status" value="1"/>
</dbReference>
<organism evidence="3 4">
    <name type="scientific">Rhodohalobacter sulfatireducens</name>
    <dbReference type="NCBI Taxonomy" id="2911366"/>
    <lineage>
        <taxon>Bacteria</taxon>
        <taxon>Pseudomonadati</taxon>
        <taxon>Balneolota</taxon>
        <taxon>Balneolia</taxon>
        <taxon>Balneolales</taxon>
        <taxon>Balneolaceae</taxon>
        <taxon>Rhodohalobacter</taxon>
    </lineage>
</organism>
<sequence>MDPKQQAIQFFKSVLKNVNPREFLPDVVQWNKESRVLSVYDEKFELNDDQKIYVIGTGKASPTMALAIEQILGPDLEKGFIIAPPGTETSPSKIEMMEGSHPLPDEDSENATKRLLSLIKEIPYDSIVINLLSGGTSALLCKPNDDLSIEDFQKTYKILLESGADIHEVNTVRKTLSDVKGGRLLSYFNDVTLLDLVISDVPNDELASIGSGPTTPQEISYDKAFKVLKKYMVWNDLPHEVRNHLADKMDAEAQNGRSLQTEDLRNHQQWIVSSASKVAHQTKEMLIQDGYKTTLIEPTWSGLVDEFEDHIMNQLEKKLKDNSGKKALIFFGESTVKVTGDGLGGRNQEIALRMAKQLKEFNQSIVFLSAGTDGIDGPTDMAGAVVDQNSYQDAKSNGIDPDQFIDNNNSYHFFEKAGGHIKTGPTGNNVMDIQLLLIEEG</sequence>
<feature type="domain" description="MOFRL-associated" evidence="2">
    <location>
        <begin position="8"/>
        <end position="245"/>
    </location>
</feature>
<evidence type="ECO:0000259" key="2">
    <source>
        <dbReference type="Pfam" id="PF13660"/>
    </source>
</evidence>
<dbReference type="PANTHER" id="PTHR12227:SF0">
    <property type="entry name" value="GLYCERATE KINASE"/>
    <property type="match status" value="1"/>
</dbReference>
<dbReference type="SUPFAM" id="SSF82544">
    <property type="entry name" value="GckA/TtuD-like"/>
    <property type="match status" value="1"/>
</dbReference>
<dbReference type="InterPro" id="IPR037035">
    <property type="entry name" value="GK-like_C_sf"/>
</dbReference>
<dbReference type="PANTHER" id="PTHR12227">
    <property type="entry name" value="GLYCERATE KINASE"/>
    <property type="match status" value="1"/>
</dbReference>
<name>A0ABS9KBA1_9BACT</name>
<dbReference type="Proteomes" id="UP001165366">
    <property type="component" value="Unassembled WGS sequence"/>
</dbReference>
<evidence type="ECO:0000313" key="3">
    <source>
        <dbReference type="EMBL" id="MCG2588105.1"/>
    </source>
</evidence>
<feature type="domain" description="MOFRL" evidence="1">
    <location>
        <begin position="327"/>
        <end position="432"/>
    </location>
</feature>
<proteinExistence type="predicted"/>
<keyword evidence="4" id="KW-1185">Reference proteome</keyword>
<dbReference type="InterPro" id="IPR025286">
    <property type="entry name" value="MOFRL_assoc_dom"/>
</dbReference>
<dbReference type="InterPro" id="IPR039760">
    <property type="entry name" value="MOFRL_protein"/>
</dbReference>
<gene>
    <name evidence="3" type="ORF">L6773_05980</name>
</gene>
<comment type="caution">
    <text evidence="3">The sequence shown here is derived from an EMBL/GenBank/DDBJ whole genome shotgun (WGS) entry which is preliminary data.</text>
</comment>
<reference evidence="3" key="1">
    <citation type="submission" date="2022-01" db="EMBL/GenBank/DDBJ databases">
        <authorList>
            <person name="Wang Y."/>
        </authorList>
    </citation>
    <scope>NUCLEOTIDE SEQUENCE</scope>
    <source>
        <strain evidence="3">WB101</strain>
    </source>
</reference>
<dbReference type="InterPro" id="IPR007835">
    <property type="entry name" value="MOFRL"/>
</dbReference>
<dbReference type="Pfam" id="PF13660">
    <property type="entry name" value="DUF4147"/>
    <property type="match status" value="1"/>
</dbReference>
<evidence type="ECO:0000313" key="4">
    <source>
        <dbReference type="Proteomes" id="UP001165366"/>
    </source>
</evidence>
<dbReference type="EMBL" id="JAKLWS010000005">
    <property type="protein sequence ID" value="MCG2588105.1"/>
    <property type="molecule type" value="Genomic_DNA"/>
</dbReference>
<dbReference type="Gene3D" id="3.40.50.10180">
    <property type="entry name" value="Glycerate kinase, MOFRL-like N-terminal domain"/>
    <property type="match status" value="1"/>
</dbReference>
<evidence type="ECO:0000259" key="1">
    <source>
        <dbReference type="Pfam" id="PF05161"/>
    </source>
</evidence>
<protein>
    <submittedName>
        <fullName evidence="3">DUF4147 domain-containing protein</fullName>
    </submittedName>
</protein>
<reference evidence="3" key="2">
    <citation type="submission" date="2024-05" db="EMBL/GenBank/DDBJ databases">
        <title>Rhodohalobacter halophilus gen. nov., sp. nov., a moderately halophilic member of the family Balneolaceae.</title>
        <authorList>
            <person name="Xia J."/>
        </authorList>
    </citation>
    <scope>NUCLEOTIDE SEQUENCE</scope>
    <source>
        <strain evidence="3">WB101</strain>
    </source>
</reference>
<dbReference type="Pfam" id="PF05161">
    <property type="entry name" value="MOFRL"/>
    <property type="match status" value="1"/>
</dbReference>
<accession>A0ABS9KBA1</accession>